<evidence type="ECO:0000313" key="3">
    <source>
        <dbReference type="Proteomes" id="UP000288405"/>
    </source>
</evidence>
<dbReference type="GO" id="GO:0006313">
    <property type="term" value="P:DNA transposition"/>
    <property type="evidence" value="ECO:0007669"/>
    <property type="project" value="InterPro"/>
</dbReference>
<evidence type="ECO:0000313" key="2">
    <source>
        <dbReference type="EMBL" id="RUO32874.1"/>
    </source>
</evidence>
<feature type="domain" description="Transposase IS200-like" evidence="1">
    <location>
        <begin position="18"/>
        <end position="142"/>
    </location>
</feature>
<dbReference type="SUPFAM" id="SSF143422">
    <property type="entry name" value="Transposase IS200-like"/>
    <property type="match status" value="1"/>
</dbReference>
<reference evidence="2 3" key="1">
    <citation type="journal article" date="2011" name="Front. Microbiol.">
        <title>Genomic signatures of strain selection and enhancement in Bacillus atrophaeus var. globigii, a historical biowarfare simulant.</title>
        <authorList>
            <person name="Gibbons H.S."/>
            <person name="Broomall S.M."/>
            <person name="McNew L.A."/>
            <person name="Daligault H."/>
            <person name="Chapman C."/>
            <person name="Bruce D."/>
            <person name="Karavis M."/>
            <person name="Krepps M."/>
            <person name="McGregor P.A."/>
            <person name="Hong C."/>
            <person name="Park K.H."/>
            <person name="Akmal A."/>
            <person name="Feldman A."/>
            <person name="Lin J.S."/>
            <person name="Chang W.E."/>
            <person name="Higgs B.W."/>
            <person name="Demirev P."/>
            <person name="Lindquist J."/>
            <person name="Liem A."/>
            <person name="Fochler E."/>
            <person name="Read T.D."/>
            <person name="Tapia R."/>
            <person name="Johnson S."/>
            <person name="Bishop-Lilly K.A."/>
            <person name="Detter C."/>
            <person name="Han C."/>
            <person name="Sozhamannan S."/>
            <person name="Rosenzweig C.N."/>
            <person name="Skowronski E.W."/>
        </authorList>
    </citation>
    <scope>NUCLEOTIDE SEQUENCE [LARGE SCALE GENOMIC DNA]</scope>
    <source>
        <strain evidence="2 3">GYP-17</strain>
    </source>
</reference>
<dbReference type="EMBL" id="PIPM01000006">
    <property type="protein sequence ID" value="RUO32874.1"/>
    <property type="molecule type" value="Genomic_DNA"/>
</dbReference>
<name>A0A432WGH0_9GAMM</name>
<sequence length="189" mass="22695">MQTMEPRKNPRMFRIYDKGGGYYSITMNTYRRLPLFNDPELRQALRDAMRTVKELLPFQTHAFVLLPDHIHWILSIEDDELSKRIGLIKALTTKFYGKQPSEDRTKGYKNARRHSIWQPRFYEKTIRSEKQLYDETLYIYTNPVHHGHCKKVGDWPWSSFHRDVRLGVVPESWAHISMDKKTTVRREDR</sequence>
<dbReference type="Pfam" id="PF01797">
    <property type="entry name" value="Y1_Tnp"/>
    <property type="match status" value="1"/>
</dbReference>
<protein>
    <submittedName>
        <fullName evidence="2">Transposase</fullName>
    </submittedName>
</protein>
<dbReference type="InterPro" id="IPR036515">
    <property type="entry name" value="Transposase_17_sf"/>
</dbReference>
<dbReference type="AlphaFoldDB" id="A0A432WGH0"/>
<dbReference type="NCBIfam" id="NF047646">
    <property type="entry name" value="REP_Tyr_transpos"/>
    <property type="match status" value="1"/>
</dbReference>
<dbReference type="PANTHER" id="PTHR36966:SF1">
    <property type="entry name" value="REP-ASSOCIATED TYROSINE TRANSPOSASE"/>
    <property type="match status" value="1"/>
</dbReference>
<dbReference type="InterPro" id="IPR052715">
    <property type="entry name" value="RAYT_transposase"/>
</dbReference>
<accession>A0A432WGH0</accession>
<dbReference type="Gene3D" id="3.30.70.1290">
    <property type="entry name" value="Transposase IS200-like"/>
    <property type="match status" value="1"/>
</dbReference>
<dbReference type="Proteomes" id="UP000288405">
    <property type="component" value="Unassembled WGS sequence"/>
</dbReference>
<dbReference type="InterPro" id="IPR002686">
    <property type="entry name" value="Transposase_17"/>
</dbReference>
<comment type="caution">
    <text evidence="2">The sequence shown here is derived from an EMBL/GenBank/DDBJ whole genome shotgun (WGS) entry which is preliminary data.</text>
</comment>
<dbReference type="GO" id="GO:0043565">
    <property type="term" value="F:sequence-specific DNA binding"/>
    <property type="evidence" value="ECO:0007669"/>
    <property type="project" value="TreeGrafter"/>
</dbReference>
<gene>
    <name evidence="2" type="ORF">CWE11_07535</name>
</gene>
<dbReference type="PANTHER" id="PTHR36966">
    <property type="entry name" value="REP-ASSOCIATED TYROSINE TRANSPOSASE"/>
    <property type="match status" value="1"/>
</dbReference>
<evidence type="ECO:0000259" key="1">
    <source>
        <dbReference type="SMART" id="SM01321"/>
    </source>
</evidence>
<dbReference type="GO" id="GO:0004803">
    <property type="term" value="F:transposase activity"/>
    <property type="evidence" value="ECO:0007669"/>
    <property type="project" value="InterPro"/>
</dbReference>
<dbReference type="SMART" id="SM01321">
    <property type="entry name" value="Y1_Tnp"/>
    <property type="match status" value="1"/>
</dbReference>
<organism evidence="2 3">
    <name type="scientific">Aliidiomarina sanyensis</name>
    <dbReference type="NCBI Taxonomy" id="1249555"/>
    <lineage>
        <taxon>Bacteria</taxon>
        <taxon>Pseudomonadati</taxon>
        <taxon>Pseudomonadota</taxon>
        <taxon>Gammaproteobacteria</taxon>
        <taxon>Alteromonadales</taxon>
        <taxon>Idiomarinaceae</taxon>
        <taxon>Aliidiomarina</taxon>
    </lineage>
</organism>
<proteinExistence type="predicted"/>
<keyword evidence="3" id="KW-1185">Reference proteome</keyword>